<evidence type="ECO:0000313" key="1">
    <source>
        <dbReference type="EMBL" id="CAE8640563.1"/>
    </source>
</evidence>
<dbReference type="InterPro" id="IPR027417">
    <property type="entry name" value="P-loop_NTPase"/>
</dbReference>
<organism evidence="1 2">
    <name type="scientific">Polarella glacialis</name>
    <name type="common">Dinoflagellate</name>
    <dbReference type="NCBI Taxonomy" id="89957"/>
    <lineage>
        <taxon>Eukaryota</taxon>
        <taxon>Sar</taxon>
        <taxon>Alveolata</taxon>
        <taxon>Dinophyceae</taxon>
        <taxon>Suessiales</taxon>
        <taxon>Suessiaceae</taxon>
        <taxon>Polarella</taxon>
    </lineage>
</organism>
<dbReference type="EMBL" id="CAJNNV010032635">
    <property type="protein sequence ID" value="CAE8640563.1"/>
    <property type="molecule type" value="Genomic_DNA"/>
</dbReference>
<evidence type="ECO:0000313" key="2">
    <source>
        <dbReference type="Proteomes" id="UP000654075"/>
    </source>
</evidence>
<dbReference type="AlphaFoldDB" id="A0A813HT61"/>
<reference evidence="1" key="1">
    <citation type="submission" date="2021-02" db="EMBL/GenBank/DDBJ databases">
        <authorList>
            <person name="Dougan E. K."/>
            <person name="Rhodes N."/>
            <person name="Thang M."/>
            <person name="Chan C."/>
        </authorList>
    </citation>
    <scope>NUCLEOTIDE SEQUENCE</scope>
</reference>
<dbReference type="Gene3D" id="3.40.50.300">
    <property type="entry name" value="P-loop containing nucleotide triphosphate hydrolases"/>
    <property type="match status" value="1"/>
</dbReference>
<comment type="caution">
    <text evidence="1">The sequence shown here is derived from an EMBL/GenBank/DDBJ whole genome shotgun (WGS) entry which is preliminary data.</text>
</comment>
<dbReference type="SUPFAM" id="SSF52540">
    <property type="entry name" value="P-loop containing nucleoside triphosphate hydrolases"/>
    <property type="match status" value="1"/>
</dbReference>
<accession>A0A813HT61</accession>
<name>A0A813HT61_POLGL</name>
<keyword evidence="2" id="KW-1185">Reference proteome</keyword>
<sequence>MFLGRGSRHSIAECAPDAEINAGKQRKPSETPHCIPDVLQTPNDYLDQLQHKQQRLMALMRRLVWPVHYRMTAFGQPYKLPFRIASARCSVSRQDLEYAAGFFDGDGCVTGGSRERKFKLQISQTASNREALVFSTRLFGGASYRQGKDADKVVEGVARARHIGKLHSNLSYRKSIGNTAKVVVLQRSIQDMKELHRVSTAAAYVKMQDEVAAMHINLNMSRPIRGLNHPGWILTPQNMQILRNSKRLKFIILVRPPLERLQSLANDSPRLVGALDWDQVWKEAASGQPSHFHSDPSQSRFTETLEKELLSHVGAGRVLIISLASFRSDSAAAMRRVFSFLGADLDLIGPGPPLMAVKRPSDVGTPLCDPASRAALDYFADFYQQEHLAFRQMVLKYGQLHRWDDVGLAVSPAEFCEEQKGEVVYLQDSRAESIRGFSCTGGLFGTSVADIKCQRPRHLVLPGDNWLREQVCKSSPPLHCLRSYEECLSCCVHGDCPLVDDNHISCCAGFAELPSWLIRSAVQRASADG</sequence>
<dbReference type="Proteomes" id="UP000654075">
    <property type="component" value="Unassembled WGS sequence"/>
</dbReference>
<protein>
    <submittedName>
        <fullName evidence="1">Uncharacterized protein</fullName>
    </submittedName>
</protein>
<proteinExistence type="predicted"/>
<gene>
    <name evidence="1" type="ORF">PGLA1383_LOCUS55396</name>
</gene>